<protein>
    <submittedName>
        <fullName evidence="5">Aquaporin</fullName>
    </submittedName>
</protein>
<name>A0ABW5S140_9BACL</name>
<comment type="caution">
    <text evidence="5">The sequence shown here is derived from an EMBL/GenBank/DDBJ whole genome shotgun (WGS) entry which is preliminary data.</text>
</comment>
<organism evidence="5 6">
    <name type="scientific">Sporolactobacillus shoreicorticis</name>
    <dbReference type="NCBI Taxonomy" id="1923877"/>
    <lineage>
        <taxon>Bacteria</taxon>
        <taxon>Bacillati</taxon>
        <taxon>Bacillota</taxon>
        <taxon>Bacilli</taxon>
        <taxon>Bacillales</taxon>
        <taxon>Sporolactobacillaceae</taxon>
        <taxon>Sporolactobacillus</taxon>
    </lineage>
</organism>
<evidence type="ECO:0000313" key="5">
    <source>
        <dbReference type="EMBL" id="MFD2693316.1"/>
    </source>
</evidence>
<evidence type="ECO:0000256" key="4">
    <source>
        <dbReference type="ARBA" id="ARBA00023136"/>
    </source>
</evidence>
<evidence type="ECO:0000256" key="2">
    <source>
        <dbReference type="ARBA" id="ARBA00022692"/>
    </source>
</evidence>
<sequence length="92" mass="10281">MAPGLMGLAIGILIFAIGLSLGRTTGYTINPTRELGLRLDYRHRSDPRRYLRSCRLRSSFSLSKRLIILEGVQKVREKGNVDLSLRTCTSCA</sequence>
<dbReference type="SUPFAM" id="SSF81338">
    <property type="entry name" value="Aquaporin-like"/>
    <property type="match status" value="1"/>
</dbReference>
<dbReference type="Proteomes" id="UP001597399">
    <property type="component" value="Unassembled WGS sequence"/>
</dbReference>
<dbReference type="Gene3D" id="1.20.1080.10">
    <property type="entry name" value="Glycerol uptake facilitator protein"/>
    <property type="match status" value="1"/>
</dbReference>
<comment type="subcellular location">
    <subcellularLocation>
        <location evidence="1">Membrane</location>
        <topology evidence="1">Multi-pass membrane protein</topology>
    </subcellularLocation>
</comment>
<proteinExistence type="predicted"/>
<accession>A0ABW5S140</accession>
<reference evidence="6" key="1">
    <citation type="journal article" date="2019" name="Int. J. Syst. Evol. Microbiol.">
        <title>The Global Catalogue of Microorganisms (GCM) 10K type strain sequencing project: providing services to taxonomists for standard genome sequencing and annotation.</title>
        <authorList>
            <consortium name="The Broad Institute Genomics Platform"/>
            <consortium name="The Broad Institute Genome Sequencing Center for Infectious Disease"/>
            <person name="Wu L."/>
            <person name="Ma J."/>
        </authorList>
    </citation>
    <scope>NUCLEOTIDE SEQUENCE [LARGE SCALE GENOMIC DNA]</scope>
    <source>
        <strain evidence="6">TISTR 2466</strain>
    </source>
</reference>
<evidence type="ECO:0000313" key="6">
    <source>
        <dbReference type="Proteomes" id="UP001597399"/>
    </source>
</evidence>
<keyword evidence="4" id="KW-0472">Membrane</keyword>
<gene>
    <name evidence="5" type="ORF">ACFSUE_06675</name>
</gene>
<evidence type="ECO:0000256" key="3">
    <source>
        <dbReference type="ARBA" id="ARBA00022989"/>
    </source>
</evidence>
<evidence type="ECO:0000256" key="1">
    <source>
        <dbReference type="ARBA" id="ARBA00004141"/>
    </source>
</evidence>
<keyword evidence="2" id="KW-0812">Transmembrane</keyword>
<dbReference type="EMBL" id="JBHUMQ010000015">
    <property type="protein sequence ID" value="MFD2693316.1"/>
    <property type="molecule type" value="Genomic_DNA"/>
</dbReference>
<keyword evidence="3" id="KW-1133">Transmembrane helix</keyword>
<dbReference type="RefSeq" id="WP_253058550.1">
    <property type="nucleotide sequence ID" value="NZ_JAMXWM010000002.1"/>
</dbReference>
<dbReference type="InterPro" id="IPR023271">
    <property type="entry name" value="Aquaporin-like"/>
</dbReference>
<keyword evidence="6" id="KW-1185">Reference proteome</keyword>